<feature type="compositionally biased region" description="Basic and acidic residues" evidence="1">
    <location>
        <begin position="59"/>
        <end position="123"/>
    </location>
</feature>
<dbReference type="EMBL" id="MPUH01000312">
    <property type="protein sequence ID" value="OMJ83206.1"/>
    <property type="molecule type" value="Genomic_DNA"/>
</dbReference>
<proteinExistence type="predicted"/>
<evidence type="ECO:0000256" key="1">
    <source>
        <dbReference type="SAM" id="MobiDB-lite"/>
    </source>
</evidence>
<gene>
    <name evidence="2" type="ORF">SteCoe_15921</name>
</gene>
<evidence type="ECO:0000313" key="3">
    <source>
        <dbReference type="Proteomes" id="UP000187209"/>
    </source>
</evidence>
<feature type="region of interest" description="Disordered" evidence="1">
    <location>
        <begin position="59"/>
        <end position="215"/>
    </location>
</feature>
<feature type="region of interest" description="Disordered" evidence="1">
    <location>
        <begin position="456"/>
        <end position="476"/>
    </location>
</feature>
<feature type="compositionally biased region" description="Low complexity" evidence="1">
    <location>
        <begin position="173"/>
        <end position="183"/>
    </location>
</feature>
<feature type="compositionally biased region" description="Basic and acidic residues" evidence="1">
    <location>
        <begin position="133"/>
        <end position="165"/>
    </location>
</feature>
<reference evidence="2 3" key="1">
    <citation type="submission" date="2016-11" db="EMBL/GenBank/DDBJ databases">
        <title>The macronuclear genome of Stentor coeruleus: a giant cell with tiny introns.</title>
        <authorList>
            <person name="Slabodnick M."/>
            <person name="Ruby J.G."/>
            <person name="Reiff S.B."/>
            <person name="Swart E.C."/>
            <person name="Gosai S."/>
            <person name="Prabakaran S."/>
            <person name="Witkowska E."/>
            <person name="Larue G.E."/>
            <person name="Fisher S."/>
            <person name="Freeman R.M."/>
            <person name="Gunawardena J."/>
            <person name="Chu W."/>
            <person name="Stover N.A."/>
            <person name="Gregory B.D."/>
            <person name="Nowacki M."/>
            <person name="Derisi J."/>
            <person name="Roy S.W."/>
            <person name="Marshall W.F."/>
            <person name="Sood P."/>
        </authorList>
    </citation>
    <scope>NUCLEOTIDE SEQUENCE [LARGE SCALE GENOMIC DNA]</scope>
    <source>
        <strain evidence="2">WM001</strain>
    </source>
</reference>
<sequence length="476" mass="54630">MADYDDIASKLIKYSELAKDHFIKNINELFSKPEFKSLIESISLSEQDIKLPFKRRANEILETKEEKKEPKKELKKEEKKETKTQKEAKESKEILNSKEIKKPKKSKDNKDTKKEKPQKDAKKAKSNTKNVKLVKEPKKNEVLKKPLEKEIKKEDKDKKNKTEIVKKKKEISSSDSDIFSGTDTESEIENLVKSGSENESNIEFQSESALGSESEKEYNSNAFISNMRKNKEGSIKQTDYWKMQEEEIREVFSSDSHSLFSSSPSSDTMDNNDLDTLISKLKSSPNLRKQVLIDINKIIDTYSLLSQKTKDKYKPLLLSLDSIKFSSEDSQSKSRLNEISAKVKKLFNSTSTEENFPLTEKFKTVLMKNDKNDIKIIIQRTIDAFPEVITSTTSKDMEQLIELIKKFIDSTEDGETKQQGKALIRKLTESLSTATTTMKFSSNSNELSNPYPNIILETTTRNPSKPLNQGKQSRHK</sequence>
<feature type="compositionally biased region" description="Polar residues" evidence="1">
    <location>
        <begin position="193"/>
        <end position="211"/>
    </location>
</feature>
<comment type="caution">
    <text evidence="2">The sequence shown here is derived from an EMBL/GenBank/DDBJ whole genome shotgun (WGS) entry which is preliminary data.</text>
</comment>
<protein>
    <submittedName>
        <fullName evidence="2">Uncharacterized protein</fullName>
    </submittedName>
</protein>
<keyword evidence="3" id="KW-1185">Reference proteome</keyword>
<dbReference type="AlphaFoldDB" id="A0A1R2C2I4"/>
<accession>A0A1R2C2I4</accession>
<name>A0A1R2C2I4_9CILI</name>
<organism evidence="2 3">
    <name type="scientific">Stentor coeruleus</name>
    <dbReference type="NCBI Taxonomy" id="5963"/>
    <lineage>
        <taxon>Eukaryota</taxon>
        <taxon>Sar</taxon>
        <taxon>Alveolata</taxon>
        <taxon>Ciliophora</taxon>
        <taxon>Postciliodesmatophora</taxon>
        <taxon>Heterotrichea</taxon>
        <taxon>Heterotrichida</taxon>
        <taxon>Stentoridae</taxon>
        <taxon>Stentor</taxon>
    </lineage>
</organism>
<evidence type="ECO:0000313" key="2">
    <source>
        <dbReference type="EMBL" id="OMJ83206.1"/>
    </source>
</evidence>
<dbReference type="Proteomes" id="UP000187209">
    <property type="component" value="Unassembled WGS sequence"/>
</dbReference>